<sequence>MPEDRGDTTGKSNSQLTFSPPPFSLSFAIHRLCTASVEGKEDKYTSDSEKSTHADTYGLQDTGEKTG</sequence>
<organism evidence="2 3">
    <name type="scientific">Champsocephalus gunnari</name>
    <name type="common">Mackerel icefish</name>
    <dbReference type="NCBI Taxonomy" id="52237"/>
    <lineage>
        <taxon>Eukaryota</taxon>
        <taxon>Metazoa</taxon>
        <taxon>Chordata</taxon>
        <taxon>Craniata</taxon>
        <taxon>Vertebrata</taxon>
        <taxon>Euteleostomi</taxon>
        <taxon>Actinopterygii</taxon>
        <taxon>Neopterygii</taxon>
        <taxon>Teleostei</taxon>
        <taxon>Neoteleostei</taxon>
        <taxon>Acanthomorphata</taxon>
        <taxon>Eupercaria</taxon>
        <taxon>Perciformes</taxon>
        <taxon>Notothenioidei</taxon>
        <taxon>Channichthyidae</taxon>
        <taxon>Champsocephalus</taxon>
    </lineage>
</organism>
<feature type="region of interest" description="Disordered" evidence="1">
    <location>
        <begin position="38"/>
        <end position="67"/>
    </location>
</feature>
<dbReference type="Proteomes" id="UP001331515">
    <property type="component" value="Unassembled WGS sequence"/>
</dbReference>
<comment type="caution">
    <text evidence="2">The sequence shown here is derived from an EMBL/GenBank/DDBJ whole genome shotgun (WGS) entry which is preliminary data.</text>
</comment>
<name>A0AAN8BX68_CHAGU</name>
<feature type="region of interest" description="Disordered" evidence="1">
    <location>
        <begin position="1"/>
        <end position="21"/>
    </location>
</feature>
<evidence type="ECO:0000313" key="2">
    <source>
        <dbReference type="EMBL" id="KAK5893525.1"/>
    </source>
</evidence>
<gene>
    <name evidence="2" type="ORF">CgunFtcFv8_006391</name>
</gene>
<reference evidence="2 3" key="1">
    <citation type="journal article" date="2023" name="Mol. Biol. Evol.">
        <title>Genomics of Secondarily Temperate Adaptation in the Only Non-Antarctic Icefish.</title>
        <authorList>
            <person name="Rivera-Colon A.G."/>
            <person name="Rayamajhi N."/>
            <person name="Minhas B.F."/>
            <person name="Madrigal G."/>
            <person name="Bilyk K.T."/>
            <person name="Yoon V."/>
            <person name="Hune M."/>
            <person name="Gregory S."/>
            <person name="Cheng C.H.C."/>
            <person name="Catchen J.M."/>
        </authorList>
    </citation>
    <scope>NUCLEOTIDE SEQUENCE [LARGE SCALE GENOMIC DNA]</scope>
    <source>
        <tissue evidence="2">White muscle</tissue>
    </source>
</reference>
<keyword evidence="3" id="KW-1185">Reference proteome</keyword>
<evidence type="ECO:0000256" key="1">
    <source>
        <dbReference type="SAM" id="MobiDB-lite"/>
    </source>
</evidence>
<proteinExistence type="predicted"/>
<evidence type="ECO:0000313" key="3">
    <source>
        <dbReference type="Proteomes" id="UP001331515"/>
    </source>
</evidence>
<feature type="compositionally biased region" description="Polar residues" evidence="1">
    <location>
        <begin position="9"/>
        <end position="18"/>
    </location>
</feature>
<feature type="compositionally biased region" description="Basic and acidic residues" evidence="1">
    <location>
        <begin position="38"/>
        <end position="53"/>
    </location>
</feature>
<dbReference type="AlphaFoldDB" id="A0AAN8BX68"/>
<dbReference type="EMBL" id="JAURVH010001535">
    <property type="protein sequence ID" value="KAK5893525.1"/>
    <property type="molecule type" value="Genomic_DNA"/>
</dbReference>
<accession>A0AAN8BX68</accession>
<protein>
    <submittedName>
        <fullName evidence="2">Uncharacterized protein</fullName>
    </submittedName>
</protein>